<proteinExistence type="predicted"/>
<evidence type="ECO:0008006" key="4">
    <source>
        <dbReference type="Google" id="ProtNLM"/>
    </source>
</evidence>
<dbReference type="Proteomes" id="UP001596972">
    <property type="component" value="Unassembled WGS sequence"/>
</dbReference>
<comment type="caution">
    <text evidence="2">The sequence shown here is derived from an EMBL/GenBank/DDBJ whole genome shotgun (WGS) entry which is preliminary data.</text>
</comment>
<name>A0ABW3EV70_9ACTN</name>
<organism evidence="2 3">
    <name type="scientific">Actinomadura sediminis</name>
    <dbReference type="NCBI Taxonomy" id="1038904"/>
    <lineage>
        <taxon>Bacteria</taxon>
        <taxon>Bacillati</taxon>
        <taxon>Actinomycetota</taxon>
        <taxon>Actinomycetes</taxon>
        <taxon>Streptosporangiales</taxon>
        <taxon>Thermomonosporaceae</taxon>
        <taxon>Actinomadura</taxon>
    </lineage>
</organism>
<dbReference type="RefSeq" id="WP_378304067.1">
    <property type="nucleotide sequence ID" value="NZ_JBHTJA010000081.1"/>
</dbReference>
<evidence type="ECO:0000313" key="3">
    <source>
        <dbReference type="Proteomes" id="UP001596972"/>
    </source>
</evidence>
<evidence type="ECO:0000313" key="2">
    <source>
        <dbReference type="EMBL" id="MFD0904324.1"/>
    </source>
</evidence>
<keyword evidence="3" id="KW-1185">Reference proteome</keyword>
<feature type="region of interest" description="Disordered" evidence="1">
    <location>
        <begin position="70"/>
        <end position="91"/>
    </location>
</feature>
<gene>
    <name evidence="2" type="ORF">ACFQ11_28335</name>
</gene>
<accession>A0ABW3EV70</accession>
<reference evidence="3" key="1">
    <citation type="journal article" date="2019" name="Int. J. Syst. Evol. Microbiol.">
        <title>The Global Catalogue of Microorganisms (GCM) 10K type strain sequencing project: providing services to taxonomists for standard genome sequencing and annotation.</title>
        <authorList>
            <consortium name="The Broad Institute Genomics Platform"/>
            <consortium name="The Broad Institute Genome Sequencing Center for Infectious Disease"/>
            <person name="Wu L."/>
            <person name="Ma J."/>
        </authorList>
    </citation>
    <scope>NUCLEOTIDE SEQUENCE [LARGE SCALE GENOMIC DNA]</scope>
    <source>
        <strain evidence="3">JCM 31202</strain>
    </source>
</reference>
<evidence type="ECO:0000256" key="1">
    <source>
        <dbReference type="SAM" id="MobiDB-lite"/>
    </source>
</evidence>
<sequence length="106" mass="12022">MKRLFWLSVGAGAGVYATHRVKRRVERFARSLTPESVAARAVSSGQGAGERLKLFAADVRTEMRAREEELREAVRMDQAPPEQDDARPRRVLRGRYTIIDDDKDGH</sequence>
<protein>
    <recommendedName>
        <fullName evidence="4">YtxH domain-containing protein</fullName>
    </recommendedName>
</protein>
<dbReference type="EMBL" id="JBHTJA010000081">
    <property type="protein sequence ID" value="MFD0904324.1"/>
    <property type="molecule type" value="Genomic_DNA"/>
</dbReference>